<dbReference type="GO" id="GO:0044550">
    <property type="term" value="P:secondary metabolite biosynthetic process"/>
    <property type="evidence" value="ECO:0007669"/>
    <property type="project" value="UniProtKB-ARBA"/>
</dbReference>
<evidence type="ECO:0000259" key="4">
    <source>
        <dbReference type="Pfam" id="PF01494"/>
    </source>
</evidence>
<organism evidence="5 6">
    <name type="scientific">Pseudogymnoascus verrucosus</name>
    <dbReference type="NCBI Taxonomy" id="342668"/>
    <lineage>
        <taxon>Eukaryota</taxon>
        <taxon>Fungi</taxon>
        <taxon>Dikarya</taxon>
        <taxon>Ascomycota</taxon>
        <taxon>Pezizomycotina</taxon>
        <taxon>Leotiomycetes</taxon>
        <taxon>Thelebolales</taxon>
        <taxon>Thelebolaceae</taxon>
        <taxon>Pseudogymnoascus</taxon>
    </lineage>
</organism>
<feature type="domain" description="FAD-binding" evidence="4">
    <location>
        <begin position="136"/>
        <end position="367"/>
    </location>
</feature>
<dbReference type="FunFam" id="3.50.50.60:FF:000153">
    <property type="entry name" value="Salicylate hydroxylase, putative"/>
    <property type="match status" value="1"/>
</dbReference>
<evidence type="ECO:0000256" key="2">
    <source>
        <dbReference type="ARBA" id="ARBA00022827"/>
    </source>
</evidence>
<dbReference type="PANTHER" id="PTHR46720:SF3">
    <property type="entry name" value="FAD-BINDING DOMAIN-CONTAINING PROTEIN-RELATED"/>
    <property type="match status" value="1"/>
</dbReference>
<dbReference type="EMBL" id="KV460253">
    <property type="protein sequence ID" value="OBT93511.1"/>
    <property type="molecule type" value="Genomic_DNA"/>
</dbReference>
<keyword evidence="2" id="KW-0274">FAD</keyword>
<keyword evidence="3" id="KW-0560">Oxidoreductase</keyword>
<protein>
    <recommendedName>
        <fullName evidence="4">FAD-binding domain-containing protein</fullName>
    </recommendedName>
</protein>
<evidence type="ECO:0000313" key="5">
    <source>
        <dbReference type="EMBL" id="OBT93511.1"/>
    </source>
</evidence>
<reference evidence="5 6" key="1">
    <citation type="submission" date="2016-03" db="EMBL/GenBank/DDBJ databases">
        <title>Comparative genomics of Pseudogymnoascus destructans, the fungus causing white-nose syndrome of bats.</title>
        <authorList>
            <person name="Palmer J.M."/>
            <person name="Drees K.P."/>
            <person name="Foster J.T."/>
            <person name="Lindner D.L."/>
        </authorList>
    </citation>
    <scope>NUCLEOTIDE SEQUENCE [LARGE SCALE GENOMIC DNA]</scope>
    <source>
        <strain evidence="5 6">UAMH 10579</strain>
    </source>
</reference>
<dbReference type="Proteomes" id="UP000091956">
    <property type="component" value="Unassembled WGS sequence"/>
</dbReference>
<gene>
    <name evidence="5" type="ORF">VE01_08659</name>
</gene>
<evidence type="ECO:0000256" key="3">
    <source>
        <dbReference type="ARBA" id="ARBA00023002"/>
    </source>
</evidence>
<dbReference type="InterPro" id="IPR036188">
    <property type="entry name" value="FAD/NAD-bd_sf"/>
</dbReference>
<dbReference type="SUPFAM" id="SSF54373">
    <property type="entry name" value="FAD-linked reductases, C-terminal domain"/>
    <property type="match status" value="1"/>
</dbReference>
<evidence type="ECO:0000313" key="6">
    <source>
        <dbReference type="Proteomes" id="UP000091956"/>
    </source>
</evidence>
<dbReference type="GO" id="GO:0071949">
    <property type="term" value="F:FAD binding"/>
    <property type="evidence" value="ECO:0007669"/>
    <property type="project" value="InterPro"/>
</dbReference>
<dbReference type="STRING" id="342668.A0A1B8GCF6"/>
<accession>A0A1B8GCF6</accession>
<dbReference type="InterPro" id="IPR051104">
    <property type="entry name" value="FAD_monoxygenase"/>
</dbReference>
<evidence type="ECO:0000256" key="1">
    <source>
        <dbReference type="ARBA" id="ARBA00022630"/>
    </source>
</evidence>
<dbReference type="Gene3D" id="3.50.50.60">
    <property type="entry name" value="FAD/NAD(P)-binding domain"/>
    <property type="match status" value="1"/>
</dbReference>
<dbReference type="PRINTS" id="PR00420">
    <property type="entry name" value="RNGMNOXGNASE"/>
</dbReference>
<dbReference type="PANTHER" id="PTHR46720">
    <property type="entry name" value="HYDROXYLASE, PUTATIVE (AFU_ORTHOLOGUE AFUA_3G01460)-RELATED"/>
    <property type="match status" value="1"/>
</dbReference>
<sequence length="428" mass="46285">MPPPPKPIHLAICGGGLGGLALAIGLLSSPHITFTIYESASAFGEIGAGVGFGANSHKAIQLISPQLWERYRTRATFNGWASKSRTWFDFNVGAGPEEGKRIIEVLMDSEETQSTVHRAHFLEELVKFLPEGVAEMSKRVVSIEQPAGEQVRILFADGTDARADAVIGADGIRSACRAFVVGDDAALQPRFTGAYAYRGLIPMDEAVAELGEEKARNRQMYLGDNGHILTFPVAKGNIMNIVAFHGAEKEWDGPWVKQDQKEAMEKDFAGWGAAPSGIIKLLKSPDVWALYEHPPTTTYHNQHLALLGDAAHASTPHFGAGAGMALEDALVLSSLLPLCDGPSDIQRAFRAYDAVRVPRTQAVVRESRAQGKILDMRGEGVGGDLEKLREALDGRVRWIWGVDLEEHCREAVRGFWKGAGGEGAVEAA</sequence>
<proteinExistence type="predicted"/>
<dbReference type="GO" id="GO:0016491">
    <property type="term" value="F:oxidoreductase activity"/>
    <property type="evidence" value="ECO:0007669"/>
    <property type="project" value="UniProtKB-KW"/>
</dbReference>
<dbReference type="OrthoDB" id="417877at2759"/>
<keyword evidence="6" id="KW-1185">Reference proteome</keyword>
<dbReference type="SUPFAM" id="SSF51905">
    <property type="entry name" value="FAD/NAD(P)-binding domain"/>
    <property type="match status" value="1"/>
</dbReference>
<dbReference type="GeneID" id="28842045"/>
<reference evidence="6" key="2">
    <citation type="journal article" date="2018" name="Nat. Commun.">
        <title>Extreme sensitivity to ultraviolet light in the fungal pathogen causing white-nose syndrome of bats.</title>
        <authorList>
            <person name="Palmer J.M."/>
            <person name="Drees K.P."/>
            <person name="Foster J.T."/>
            <person name="Lindner D.L."/>
        </authorList>
    </citation>
    <scope>NUCLEOTIDE SEQUENCE [LARGE SCALE GENOMIC DNA]</scope>
    <source>
        <strain evidence="6">UAMH 10579</strain>
    </source>
</reference>
<dbReference type="AlphaFoldDB" id="A0A1B8GCF6"/>
<keyword evidence="1" id="KW-0285">Flavoprotein</keyword>
<name>A0A1B8GCF6_9PEZI</name>
<dbReference type="Pfam" id="PF01494">
    <property type="entry name" value="FAD_binding_3"/>
    <property type="match status" value="1"/>
</dbReference>
<dbReference type="RefSeq" id="XP_018127244.1">
    <property type="nucleotide sequence ID" value="XM_018278080.2"/>
</dbReference>
<dbReference type="InterPro" id="IPR002938">
    <property type="entry name" value="FAD-bd"/>
</dbReference>